<keyword evidence="5 7" id="KW-1133">Transmembrane helix</keyword>
<sequence length="88" mass="8725">MSAEITQILIMLGIGAVAGWLAGIIMKGAGFGLIGNIIVGIVGSVIGTFVGGILSVNLGVGPLLGTLIWAVIGAVILLFLIGLVKKAV</sequence>
<feature type="transmembrane region" description="Helical" evidence="7">
    <location>
        <begin position="66"/>
        <end position="84"/>
    </location>
</feature>
<feature type="transmembrane region" description="Helical" evidence="7">
    <location>
        <begin position="33"/>
        <end position="54"/>
    </location>
</feature>
<reference evidence="8 9" key="1">
    <citation type="submission" date="2021-04" db="EMBL/GenBank/DDBJ databases">
        <title>Genomics, taxonomy and metabolism of representatives of sulfur bacteria of the genus Thiothrix: Thiothrix fructosivorans QT, Thiothrix unzii A1T and three new species, Thiothrix subterranea sp. nov., Thiothrix litoralis sp. nov. and 'Candidatus Thiothrix anitrata' sp. nov.</title>
        <authorList>
            <person name="Ravin N.V."/>
            <person name="Smolyakov D."/>
            <person name="Rudenko T.S."/>
            <person name="Mardanov A.V."/>
            <person name="Beletsky A.V."/>
            <person name="Markov N.D."/>
            <person name="Fomenkov A.I."/>
            <person name="Roberts R.J."/>
            <person name="Karnachuk O.V."/>
            <person name="Novikov A."/>
            <person name="Grabovich M.Y."/>
        </authorList>
    </citation>
    <scope>NUCLEOTIDE SEQUENCE [LARGE SCALE GENOMIC DNA]</scope>
    <source>
        <strain evidence="8 9">AS</strain>
    </source>
</reference>
<evidence type="ECO:0000313" key="8">
    <source>
        <dbReference type="EMBL" id="QTR46685.1"/>
    </source>
</evidence>
<feature type="transmembrane region" description="Helical" evidence="7">
    <location>
        <begin position="6"/>
        <end position="26"/>
    </location>
</feature>
<evidence type="ECO:0000256" key="4">
    <source>
        <dbReference type="ARBA" id="ARBA00022692"/>
    </source>
</evidence>
<dbReference type="Pfam" id="PF04226">
    <property type="entry name" value="Transgly_assoc"/>
    <property type="match status" value="1"/>
</dbReference>
<keyword evidence="9" id="KW-1185">Reference proteome</keyword>
<evidence type="ECO:0000256" key="5">
    <source>
        <dbReference type="ARBA" id="ARBA00022989"/>
    </source>
</evidence>
<accession>A0ABX7WSV9</accession>
<evidence type="ECO:0000256" key="7">
    <source>
        <dbReference type="SAM" id="Phobius"/>
    </source>
</evidence>
<evidence type="ECO:0000256" key="6">
    <source>
        <dbReference type="ARBA" id="ARBA00023136"/>
    </source>
</evidence>
<name>A0ABX7WSV9_9GAMM</name>
<evidence type="ECO:0000256" key="3">
    <source>
        <dbReference type="ARBA" id="ARBA00022475"/>
    </source>
</evidence>
<evidence type="ECO:0000313" key="9">
    <source>
        <dbReference type="Proteomes" id="UP000672039"/>
    </source>
</evidence>
<dbReference type="EMBL" id="CP072801">
    <property type="protein sequence ID" value="QTR46685.1"/>
    <property type="molecule type" value="Genomic_DNA"/>
</dbReference>
<dbReference type="InterPro" id="IPR007341">
    <property type="entry name" value="Transgly_assoc"/>
</dbReference>
<dbReference type="RefSeq" id="WP_210223011.1">
    <property type="nucleotide sequence ID" value="NZ_CP072801.1"/>
</dbReference>
<gene>
    <name evidence="8" type="ORF">J9253_01630</name>
</gene>
<keyword evidence="4 7" id="KW-0812">Transmembrane</keyword>
<comment type="similarity">
    <text evidence="2">Belongs to the UPF0410 family.</text>
</comment>
<comment type="subcellular location">
    <subcellularLocation>
        <location evidence="1">Cell membrane</location>
        <topology evidence="1">Multi-pass membrane protein</topology>
    </subcellularLocation>
</comment>
<evidence type="ECO:0000256" key="1">
    <source>
        <dbReference type="ARBA" id="ARBA00004651"/>
    </source>
</evidence>
<keyword evidence="6 7" id="KW-0472">Membrane</keyword>
<dbReference type="PANTHER" id="PTHR33884:SF3">
    <property type="entry name" value="UPF0410 PROTEIN YMGE"/>
    <property type="match status" value="1"/>
</dbReference>
<dbReference type="PANTHER" id="PTHR33884">
    <property type="entry name" value="UPF0410 PROTEIN YMGE"/>
    <property type="match status" value="1"/>
</dbReference>
<organism evidence="8 9">
    <name type="scientific">Thiothrix litoralis</name>
    <dbReference type="NCBI Taxonomy" id="2891210"/>
    <lineage>
        <taxon>Bacteria</taxon>
        <taxon>Pseudomonadati</taxon>
        <taxon>Pseudomonadota</taxon>
        <taxon>Gammaproteobacteria</taxon>
        <taxon>Thiotrichales</taxon>
        <taxon>Thiotrichaceae</taxon>
        <taxon>Thiothrix</taxon>
    </lineage>
</organism>
<protein>
    <submittedName>
        <fullName evidence="8">GlsB/YeaQ/YmgE family stress response membrane protein</fullName>
    </submittedName>
</protein>
<dbReference type="Proteomes" id="UP000672039">
    <property type="component" value="Chromosome"/>
</dbReference>
<keyword evidence="3" id="KW-1003">Cell membrane</keyword>
<evidence type="ECO:0000256" key="2">
    <source>
        <dbReference type="ARBA" id="ARBA00011006"/>
    </source>
</evidence>
<proteinExistence type="inferred from homology"/>